<feature type="transmembrane region" description="Helical" evidence="1">
    <location>
        <begin position="47"/>
        <end position="64"/>
    </location>
</feature>
<feature type="transmembrane region" description="Helical" evidence="1">
    <location>
        <begin position="131"/>
        <end position="152"/>
    </location>
</feature>
<keyword evidence="1" id="KW-0812">Transmembrane</keyword>
<dbReference type="Proteomes" id="UP000662111">
    <property type="component" value="Unassembled WGS sequence"/>
</dbReference>
<feature type="transmembrane region" description="Helical" evidence="1">
    <location>
        <begin position="71"/>
        <end position="90"/>
    </location>
</feature>
<gene>
    <name evidence="2" type="ORF">GCM10011509_16670</name>
</gene>
<accession>A0ABQ2F7P9</accession>
<feature type="transmembrane region" description="Helical" evidence="1">
    <location>
        <begin position="96"/>
        <end position="119"/>
    </location>
</feature>
<name>A0ABQ2F7P9_9MICO</name>
<protein>
    <submittedName>
        <fullName evidence="2">Uncharacterized protein</fullName>
    </submittedName>
</protein>
<reference evidence="3" key="1">
    <citation type="journal article" date="2019" name="Int. J. Syst. Evol. Microbiol.">
        <title>The Global Catalogue of Microorganisms (GCM) 10K type strain sequencing project: providing services to taxonomists for standard genome sequencing and annotation.</title>
        <authorList>
            <consortium name="The Broad Institute Genomics Platform"/>
            <consortium name="The Broad Institute Genome Sequencing Center for Infectious Disease"/>
            <person name="Wu L."/>
            <person name="Ma J."/>
        </authorList>
    </citation>
    <scope>NUCLEOTIDE SEQUENCE [LARGE SCALE GENOMIC DNA]</scope>
    <source>
        <strain evidence="3">CGMCC 1.5362</strain>
    </source>
</reference>
<dbReference type="EMBL" id="BMLB01000003">
    <property type="protein sequence ID" value="GGK68943.1"/>
    <property type="molecule type" value="Genomic_DNA"/>
</dbReference>
<feature type="transmembrane region" description="Helical" evidence="1">
    <location>
        <begin position="172"/>
        <end position="197"/>
    </location>
</feature>
<keyword evidence="1" id="KW-0472">Membrane</keyword>
<comment type="caution">
    <text evidence="2">The sequence shown here is derived from an EMBL/GenBank/DDBJ whole genome shotgun (WGS) entry which is preliminary data.</text>
</comment>
<organism evidence="2 3">
    <name type="scientific">Ornithinimicrobium pekingense</name>
    <dbReference type="NCBI Taxonomy" id="384677"/>
    <lineage>
        <taxon>Bacteria</taxon>
        <taxon>Bacillati</taxon>
        <taxon>Actinomycetota</taxon>
        <taxon>Actinomycetes</taxon>
        <taxon>Micrococcales</taxon>
        <taxon>Ornithinimicrobiaceae</taxon>
        <taxon>Ornithinimicrobium</taxon>
    </lineage>
</organism>
<evidence type="ECO:0000313" key="2">
    <source>
        <dbReference type="EMBL" id="GGK68943.1"/>
    </source>
</evidence>
<proteinExistence type="predicted"/>
<sequence>MAPRSVLTWTGALVVLVTVTSVAGLLDPRVYQEETANWALQAQGQDVGNLLAVVVLALAARRWAAGSAPAGLVWLGTLLYLVYAFVIYAMAVHLNYLFLVYVAVLGLSAWGVLVHVPVLRRSVVLHPGEGARTWPAVALVAIGVLFAGLWLAELVPATVSGQVPATLTGAGLVVNPVHVIDLSVVLPAFVLSGVSVLRGREAGLFWVGTWLAFSVLMGSSIVAAMVLTTAAGQSGAVVPAVMVSVVVVVSLVAAWAHLRGAALREPGG</sequence>
<keyword evidence="1" id="KW-1133">Transmembrane helix</keyword>
<keyword evidence="3" id="KW-1185">Reference proteome</keyword>
<evidence type="ECO:0000313" key="3">
    <source>
        <dbReference type="Proteomes" id="UP000662111"/>
    </source>
</evidence>
<feature type="transmembrane region" description="Helical" evidence="1">
    <location>
        <begin position="204"/>
        <end position="230"/>
    </location>
</feature>
<feature type="transmembrane region" description="Helical" evidence="1">
    <location>
        <begin position="236"/>
        <end position="258"/>
    </location>
</feature>
<evidence type="ECO:0000256" key="1">
    <source>
        <dbReference type="SAM" id="Phobius"/>
    </source>
</evidence>